<accession>A0ACB5TLM8</accession>
<dbReference type="EMBL" id="BSXS01007900">
    <property type="protein sequence ID" value="GME90726.1"/>
    <property type="molecule type" value="Genomic_DNA"/>
</dbReference>
<evidence type="ECO:0000313" key="1">
    <source>
        <dbReference type="EMBL" id="GME90726.1"/>
    </source>
</evidence>
<proteinExistence type="predicted"/>
<organism evidence="1 2">
    <name type="scientific">Ambrosiozyma monospora</name>
    <name type="common">Yeast</name>
    <name type="synonym">Endomycopsis monosporus</name>
    <dbReference type="NCBI Taxonomy" id="43982"/>
    <lineage>
        <taxon>Eukaryota</taxon>
        <taxon>Fungi</taxon>
        <taxon>Dikarya</taxon>
        <taxon>Ascomycota</taxon>
        <taxon>Saccharomycotina</taxon>
        <taxon>Pichiomycetes</taxon>
        <taxon>Pichiales</taxon>
        <taxon>Pichiaceae</taxon>
        <taxon>Ambrosiozyma</taxon>
    </lineage>
</organism>
<comment type="caution">
    <text evidence="1">The sequence shown here is derived from an EMBL/GenBank/DDBJ whole genome shotgun (WGS) entry which is preliminary data.</text>
</comment>
<sequence>MRLSTITSILTIILLPVYGALLGIDLGQEFVKSVLVAPKVPFDIILTTDTKRKDVSGLSMTKLSNSQHDMFRNFGSHALSACVRQPSSCLIHLKSLLGKSVQDAETTQYSKNHAGVKLVPSVPDRDTVSFEIDGTAYPVEEVLAMTFENIKGRAEAHWQEALPGSATQISDVA</sequence>
<gene>
    <name evidence="1" type="ORF">Amon02_000876500</name>
</gene>
<keyword evidence="2" id="KW-1185">Reference proteome</keyword>
<dbReference type="Proteomes" id="UP001165064">
    <property type="component" value="Unassembled WGS sequence"/>
</dbReference>
<protein>
    <submittedName>
        <fullName evidence="1">Unnamed protein product</fullName>
    </submittedName>
</protein>
<evidence type="ECO:0000313" key="2">
    <source>
        <dbReference type="Proteomes" id="UP001165064"/>
    </source>
</evidence>
<name>A0ACB5TLM8_AMBMO</name>
<reference evidence="1" key="1">
    <citation type="submission" date="2023-04" db="EMBL/GenBank/DDBJ databases">
        <title>Ambrosiozyma monospora NBRC 10751.</title>
        <authorList>
            <person name="Ichikawa N."/>
            <person name="Sato H."/>
            <person name="Tonouchi N."/>
        </authorList>
    </citation>
    <scope>NUCLEOTIDE SEQUENCE</scope>
    <source>
        <strain evidence="1">NBRC 10751</strain>
    </source>
</reference>